<name>D2AQL3_STRRD</name>
<evidence type="ECO:0000313" key="2">
    <source>
        <dbReference type="Proteomes" id="UP000002029"/>
    </source>
</evidence>
<dbReference type="HOGENOM" id="CLU_3141339_0_0_11"/>
<protein>
    <submittedName>
        <fullName evidence="1">Uncharacterized protein</fullName>
    </submittedName>
</protein>
<organism evidence="1 2">
    <name type="scientific">Streptosporangium roseum (strain ATCC 12428 / DSM 43021 / JCM 3005 / KCTC 9067 / NCIMB 10171 / NRRL 2505 / NI 9100)</name>
    <dbReference type="NCBI Taxonomy" id="479432"/>
    <lineage>
        <taxon>Bacteria</taxon>
        <taxon>Bacillati</taxon>
        <taxon>Actinomycetota</taxon>
        <taxon>Actinomycetes</taxon>
        <taxon>Streptosporangiales</taxon>
        <taxon>Streptosporangiaceae</taxon>
        <taxon>Streptosporangium</taxon>
    </lineage>
</organism>
<dbReference type="KEGG" id="sro:Sros_1564"/>
<keyword evidence="2" id="KW-1185">Reference proteome</keyword>
<accession>D2AQL3</accession>
<sequence>MRSELAWRPLTTDVSLAALVGALPAIQEAGGKAKGCFTVRAGLPVKDLL</sequence>
<dbReference type="AlphaFoldDB" id="D2AQL3"/>
<reference evidence="1 2" key="1">
    <citation type="journal article" date="2010" name="Stand. Genomic Sci.">
        <title>Complete genome sequence of Streptosporangium roseum type strain (NI 9100).</title>
        <authorList>
            <person name="Nolan M."/>
            <person name="Sikorski J."/>
            <person name="Jando M."/>
            <person name="Lucas S."/>
            <person name="Lapidus A."/>
            <person name="Glavina Del Rio T."/>
            <person name="Chen F."/>
            <person name="Tice H."/>
            <person name="Pitluck S."/>
            <person name="Cheng J.F."/>
            <person name="Chertkov O."/>
            <person name="Sims D."/>
            <person name="Meincke L."/>
            <person name="Brettin T."/>
            <person name="Han C."/>
            <person name="Detter J.C."/>
            <person name="Bruce D."/>
            <person name="Goodwin L."/>
            <person name="Land M."/>
            <person name="Hauser L."/>
            <person name="Chang Y.J."/>
            <person name="Jeffries C.D."/>
            <person name="Ivanova N."/>
            <person name="Mavromatis K."/>
            <person name="Mikhailova N."/>
            <person name="Chen A."/>
            <person name="Palaniappan K."/>
            <person name="Chain P."/>
            <person name="Rohde M."/>
            <person name="Goker M."/>
            <person name="Bristow J."/>
            <person name="Eisen J.A."/>
            <person name="Markowitz V."/>
            <person name="Hugenholtz P."/>
            <person name="Kyrpides N.C."/>
            <person name="Klenk H.P."/>
        </authorList>
    </citation>
    <scope>NUCLEOTIDE SEQUENCE [LARGE SCALE GENOMIC DNA]</scope>
    <source>
        <strain evidence="2">ATCC 12428 / DSM 43021 / JCM 3005 / NI 9100</strain>
    </source>
</reference>
<dbReference type="RefSeq" id="WP_012888302.1">
    <property type="nucleotide sequence ID" value="NC_013595.1"/>
</dbReference>
<gene>
    <name evidence="1" type="ordered locus">Sros_1564</name>
</gene>
<dbReference type="EMBL" id="CP001814">
    <property type="protein sequence ID" value="ACZ84557.1"/>
    <property type="molecule type" value="Genomic_DNA"/>
</dbReference>
<dbReference type="Proteomes" id="UP000002029">
    <property type="component" value="Chromosome"/>
</dbReference>
<proteinExistence type="predicted"/>
<evidence type="ECO:0000313" key="1">
    <source>
        <dbReference type="EMBL" id="ACZ84557.1"/>
    </source>
</evidence>